<dbReference type="InterPro" id="IPR001387">
    <property type="entry name" value="Cro/C1-type_HTH"/>
</dbReference>
<accession>K9ZXX1</accession>
<feature type="domain" description="HTH cro/C1-type" evidence="1">
    <location>
        <begin position="11"/>
        <end position="79"/>
    </location>
</feature>
<keyword evidence="3" id="KW-1185">Reference proteome</keyword>
<reference evidence="3" key="1">
    <citation type="submission" date="2012-03" db="EMBL/GenBank/DDBJ databases">
        <title>Complete sequence of chromosome of Deinococcus peraridilitoris DSM 19664.</title>
        <authorList>
            <person name="Lucas S."/>
            <person name="Copeland A."/>
            <person name="Lapidus A."/>
            <person name="Glavina del Rio T."/>
            <person name="Dalin E."/>
            <person name="Tice H."/>
            <person name="Bruce D."/>
            <person name="Goodwin L."/>
            <person name="Pitluck S."/>
            <person name="Peters L."/>
            <person name="Mikhailova N."/>
            <person name="Lu M."/>
            <person name="Kyrpides N."/>
            <person name="Mavromatis K."/>
            <person name="Ivanova N."/>
            <person name="Brettin T."/>
            <person name="Detter J.C."/>
            <person name="Han C."/>
            <person name="Larimer F."/>
            <person name="Land M."/>
            <person name="Hauser L."/>
            <person name="Markowitz V."/>
            <person name="Cheng J.-F."/>
            <person name="Hugenholtz P."/>
            <person name="Woyke T."/>
            <person name="Wu D."/>
            <person name="Pukall R."/>
            <person name="Steenblock K."/>
            <person name="Brambilla E."/>
            <person name="Klenk H.-P."/>
            <person name="Eisen J.A."/>
        </authorList>
    </citation>
    <scope>NUCLEOTIDE SEQUENCE [LARGE SCALE GENOMIC DNA]</scope>
    <source>
        <strain evidence="3">DSM 19664 / LMG 22246 / CIP 109416 / KR-200</strain>
    </source>
</reference>
<dbReference type="AlphaFoldDB" id="K9ZXX1"/>
<dbReference type="GO" id="GO:0003677">
    <property type="term" value="F:DNA binding"/>
    <property type="evidence" value="ECO:0007669"/>
    <property type="project" value="InterPro"/>
</dbReference>
<dbReference type="InterPro" id="IPR010982">
    <property type="entry name" value="Lambda_DNA-bd_dom_sf"/>
</dbReference>
<dbReference type="SUPFAM" id="SSF47413">
    <property type="entry name" value="lambda repressor-like DNA-binding domains"/>
    <property type="match status" value="1"/>
</dbReference>
<evidence type="ECO:0000313" key="2">
    <source>
        <dbReference type="EMBL" id="AFZ66039.1"/>
    </source>
</evidence>
<evidence type="ECO:0000259" key="1">
    <source>
        <dbReference type="Pfam" id="PF13443"/>
    </source>
</evidence>
<dbReference type="STRING" id="937777.Deipe_0442"/>
<organism evidence="2 3">
    <name type="scientific">Deinococcus peraridilitoris (strain DSM 19664 / LMG 22246 / CIP 109416 / KR-200)</name>
    <dbReference type="NCBI Taxonomy" id="937777"/>
    <lineage>
        <taxon>Bacteria</taxon>
        <taxon>Thermotogati</taxon>
        <taxon>Deinococcota</taxon>
        <taxon>Deinococci</taxon>
        <taxon>Deinococcales</taxon>
        <taxon>Deinococcaceae</taxon>
        <taxon>Deinococcus</taxon>
    </lineage>
</organism>
<dbReference type="Proteomes" id="UP000010467">
    <property type="component" value="Chromosome"/>
</dbReference>
<dbReference type="HOGENOM" id="CLU_2600265_0_0_0"/>
<dbReference type="KEGG" id="dpd:Deipe_0442"/>
<protein>
    <submittedName>
        <fullName evidence="2">Helix-turn-helix protein</fullName>
    </submittedName>
</protein>
<evidence type="ECO:0000313" key="3">
    <source>
        <dbReference type="Proteomes" id="UP000010467"/>
    </source>
</evidence>
<dbReference type="PATRIC" id="fig|937777.3.peg.450"/>
<proteinExistence type="predicted"/>
<dbReference type="Pfam" id="PF13443">
    <property type="entry name" value="HTH_26"/>
    <property type="match status" value="1"/>
</dbReference>
<name>K9ZXX1_DEIPD</name>
<gene>
    <name evidence="2" type="ordered locus">Deipe_0442</name>
</gene>
<dbReference type="EMBL" id="CP003382">
    <property type="protein sequence ID" value="AFZ66039.1"/>
    <property type="molecule type" value="Genomic_DNA"/>
</dbReference>
<sequence>MTYSSRVLRVRLRELLHDNDVSAYRLAQEVKTIKPAQLYAIVRGDRLPSLDTVDDILNALARITKKTFTPNDVLEYEPD</sequence>